<protein>
    <recommendedName>
        <fullName evidence="1">Protein kinase domain-containing protein</fullName>
    </recommendedName>
</protein>
<dbReference type="OrthoDB" id="4185642at2759"/>
<dbReference type="Proteomes" id="UP000034164">
    <property type="component" value="Unassembled WGS sequence"/>
</dbReference>
<dbReference type="AlphaFoldDB" id="A0A0G2IZT3"/>
<name>A0A0G2IZT3_9EURO</name>
<dbReference type="PROSITE" id="PS50011">
    <property type="entry name" value="PROTEIN_KINASE_DOM"/>
    <property type="match status" value="1"/>
</dbReference>
<evidence type="ECO:0000259" key="1">
    <source>
        <dbReference type="PROSITE" id="PS50011"/>
    </source>
</evidence>
<dbReference type="EMBL" id="LCZI01001248">
    <property type="protein sequence ID" value="KKZ61734.1"/>
    <property type="molecule type" value="Genomic_DNA"/>
</dbReference>
<reference evidence="3" key="1">
    <citation type="journal article" date="2015" name="PLoS Genet.">
        <title>The dynamic genome and transcriptome of the human fungal pathogen Blastomyces and close relative Emmonsia.</title>
        <authorList>
            <person name="Munoz J.F."/>
            <person name="Gauthier G.M."/>
            <person name="Desjardins C.A."/>
            <person name="Gallo J.E."/>
            <person name="Holder J."/>
            <person name="Sullivan T.D."/>
            <person name="Marty A.J."/>
            <person name="Carmen J.C."/>
            <person name="Chen Z."/>
            <person name="Ding L."/>
            <person name="Gujja S."/>
            <person name="Magrini V."/>
            <person name="Misas E."/>
            <person name="Mitreva M."/>
            <person name="Priest M."/>
            <person name="Saif S."/>
            <person name="Whiston E.A."/>
            <person name="Young S."/>
            <person name="Zeng Q."/>
            <person name="Goldman W.E."/>
            <person name="Mardis E.R."/>
            <person name="Taylor J.W."/>
            <person name="McEwen J.G."/>
            <person name="Clay O.K."/>
            <person name="Klein B.S."/>
            <person name="Cuomo C.A."/>
        </authorList>
    </citation>
    <scope>NUCLEOTIDE SEQUENCE [LARGE SCALE GENOMIC DNA]</scope>
    <source>
        <strain evidence="3">UAMH 3008</strain>
    </source>
</reference>
<proteinExistence type="predicted"/>
<feature type="domain" description="Protein kinase" evidence="1">
    <location>
        <begin position="15"/>
        <end position="254"/>
    </location>
</feature>
<dbReference type="InterPro" id="IPR011009">
    <property type="entry name" value="Kinase-like_dom_sf"/>
</dbReference>
<dbReference type="SUPFAM" id="SSF56112">
    <property type="entry name" value="Protein kinase-like (PK-like)"/>
    <property type="match status" value="1"/>
</dbReference>
<sequence length="254" mass="28880">MAGSVKAKQFLLSELSVMRLLYSSDSSKIFLVKHEGMEYCLKVFHVNKDPGFTSKGRDLCHYCCEIEAYKLLSAAICKQGFVPQLHALFEDIDPLTPMLTPHLNIFLHDLYHPCAILLEYLLHAKPLNCENYTQHRIKKAILGIQAVHCARVVHNDPYLKNVLIVPGMPSNGIDDRVVWIDFDIALNFGSMKVGWLKYDENVEAAFEKRLVESYGKMLEEDRGRASRRIRNSTDGQAVFDSPLGENHPFLLVTD</sequence>
<evidence type="ECO:0000313" key="3">
    <source>
        <dbReference type="Proteomes" id="UP000034164"/>
    </source>
</evidence>
<dbReference type="GO" id="GO:0005524">
    <property type="term" value="F:ATP binding"/>
    <property type="evidence" value="ECO:0007669"/>
    <property type="project" value="InterPro"/>
</dbReference>
<dbReference type="GO" id="GO:0004672">
    <property type="term" value="F:protein kinase activity"/>
    <property type="evidence" value="ECO:0007669"/>
    <property type="project" value="InterPro"/>
</dbReference>
<dbReference type="VEuPathDB" id="FungiDB:EMCG_03763"/>
<evidence type="ECO:0000313" key="2">
    <source>
        <dbReference type="EMBL" id="KKZ61734.1"/>
    </source>
</evidence>
<dbReference type="InterPro" id="IPR000719">
    <property type="entry name" value="Prot_kinase_dom"/>
</dbReference>
<organism evidence="2 3">
    <name type="scientific">[Emmonsia] crescens</name>
    <dbReference type="NCBI Taxonomy" id="73230"/>
    <lineage>
        <taxon>Eukaryota</taxon>
        <taxon>Fungi</taxon>
        <taxon>Dikarya</taxon>
        <taxon>Ascomycota</taxon>
        <taxon>Pezizomycotina</taxon>
        <taxon>Eurotiomycetes</taxon>
        <taxon>Eurotiomycetidae</taxon>
        <taxon>Onygenales</taxon>
        <taxon>Ajellomycetaceae</taxon>
        <taxon>Emergomyces</taxon>
    </lineage>
</organism>
<comment type="caution">
    <text evidence="2">The sequence shown here is derived from an EMBL/GenBank/DDBJ whole genome shotgun (WGS) entry which is preliminary data.</text>
</comment>
<accession>A0A0G2IZT3</accession>
<gene>
    <name evidence="2" type="ORF">EMCG_03763</name>
</gene>